<comment type="caution">
    <text evidence="2">The sequence shown here is derived from an EMBL/GenBank/DDBJ whole genome shotgun (WGS) entry which is preliminary data.</text>
</comment>
<gene>
    <name evidence="2" type="ORF">IQ266_03265</name>
</gene>
<dbReference type="EMBL" id="JADEXQ010000007">
    <property type="protein sequence ID" value="MBE9028778.1"/>
    <property type="molecule type" value="Genomic_DNA"/>
</dbReference>
<dbReference type="RefSeq" id="WP_264323602.1">
    <property type="nucleotide sequence ID" value="NZ_JADEXQ010000007.1"/>
</dbReference>
<dbReference type="Proteomes" id="UP000625316">
    <property type="component" value="Unassembled WGS sequence"/>
</dbReference>
<name>A0A928VJB3_9CYAN</name>
<evidence type="ECO:0000313" key="3">
    <source>
        <dbReference type="Proteomes" id="UP000625316"/>
    </source>
</evidence>
<feature type="compositionally biased region" description="Pro residues" evidence="1">
    <location>
        <begin position="267"/>
        <end position="277"/>
    </location>
</feature>
<reference evidence="2" key="1">
    <citation type="submission" date="2020-10" db="EMBL/GenBank/DDBJ databases">
        <authorList>
            <person name="Castelo-Branco R."/>
            <person name="Eusebio N."/>
            <person name="Adriana R."/>
            <person name="Vieira A."/>
            <person name="Brugerolle De Fraissinette N."/>
            <person name="Rezende De Castro R."/>
            <person name="Schneider M.P."/>
            <person name="Vasconcelos V."/>
            <person name="Leao P.N."/>
        </authorList>
    </citation>
    <scope>NUCLEOTIDE SEQUENCE</scope>
    <source>
        <strain evidence="2">LEGE 11480</strain>
    </source>
</reference>
<feature type="region of interest" description="Disordered" evidence="1">
    <location>
        <begin position="260"/>
        <end position="293"/>
    </location>
</feature>
<proteinExistence type="predicted"/>
<evidence type="ECO:0000256" key="1">
    <source>
        <dbReference type="SAM" id="MobiDB-lite"/>
    </source>
</evidence>
<evidence type="ECO:0000313" key="2">
    <source>
        <dbReference type="EMBL" id="MBE9028778.1"/>
    </source>
</evidence>
<evidence type="ECO:0008006" key="4">
    <source>
        <dbReference type="Google" id="ProtNLM"/>
    </source>
</evidence>
<keyword evidence="3" id="KW-1185">Reference proteome</keyword>
<feature type="region of interest" description="Disordered" evidence="1">
    <location>
        <begin position="28"/>
        <end position="51"/>
    </location>
</feature>
<accession>A0A928VJB3</accession>
<protein>
    <recommendedName>
        <fullName evidence="4">Type II secretion system protein GspE N-terminal domain-containing protein</fullName>
    </recommendedName>
</protein>
<dbReference type="AlphaFoldDB" id="A0A928VJB3"/>
<organism evidence="2 3">
    <name type="scientific">Romeriopsis navalis LEGE 11480</name>
    <dbReference type="NCBI Taxonomy" id="2777977"/>
    <lineage>
        <taxon>Bacteria</taxon>
        <taxon>Bacillati</taxon>
        <taxon>Cyanobacteriota</taxon>
        <taxon>Cyanophyceae</taxon>
        <taxon>Leptolyngbyales</taxon>
        <taxon>Leptolyngbyaceae</taxon>
        <taxon>Romeriopsis</taxon>
        <taxon>Romeriopsis navalis</taxon>
    </lineage>
</organism>
<sequence>MASQFQDIDLQDVQFLMETAARIENPGNVTKRSYYRPDDPHSQFDAADDNDDPTMVMSASIDMHRAFPLINKVLPFEACLYHEILPLYIQGEELYLGMVDLEDTEAITYARRMLGFLKYQLVPQTISSETHHQILSAFLSQQEKLNNVPALPEHTTASLVIEREALANHAPESATVDEADIATRIFPGQAEAQPTTPPPQRADDQAAINALAEAPTVPGTLQLKPQDVLTNWDVVAQSRAAAAPPAAEPEVAVKPTFLIADDNPPALDNPPARPEPPSDTTSAGTPDQKAPAFKLPGSALPELVLQSPPSEVDWRTLSGGLFLQGLLIRMMASGIGRLFLVRKTAFGQVLWTENGKAKMVLEQVALDQFRGAIDELKQLTALPLQTVEQPVEVEIERFYQRQRILLRLRISPKETGEEATIQVLRGAALKFYQKHQVHNLRRDTHDIAQQLRHKVLELGKRSAPNEIDRTTLPEIDRTIESLEAQLIELKKLRYSLKGDNQPN</sequence>